<dbReference type="GO" id="GO:0050660">
    <property type="term" value="F:flavin adenine dinucleotide binding"/>
    <property type="evidence" value="ECO:0007669"/>
    <property type="project" value="InterPro"/>
</dbReference>
<evidence type="ECO:0000256" key="5">
    <source>
        <dbReference type="ARBA" id="ARBA00022857"/>
    </source>
</evidence>
<keyword evidence="10" id="KW-1185">Reference proteome</keyword>
<name>A0A5N6ZCW2_9EURO</name>
<evidence type="ECO:0000313" key="10">
    <source>
        <dbReference type="Proteomes" id="UP000327118"/>
    </source>
</evidence>
<evidence type="ECO:0000256" key="7">
    <source>
        <dbReference type="ARBA" id="ARBA00023033"/>
    </source>
</evidence>
<proteinExistence type="inferred from homology"/>
<dbReference type="PANTHER" id="PTHR43098">
    <property type="entry name" value="L-ORNITHINE N(5)-MONOOXYGENASE-RELATED"/>
    <property type="match status" value="1"/>
</dbReference>
<comment type="cofactor">
    <cofactor evidence="1">
        <name>FAD</name>
        <dbReference type="ChEBI" id="CHEBI:57692"/>
    </cofactor>
</comment>
<evidence type="ECO:0000256" key="6">
    <source>
        <dbReference type="ARBA" id="ARBA00023002"/>
    </source>
</evidence>
<evidence type="ECO:0000256" key="3">
    <source>
        <dbReference type="ARBA" id="ARBA00022630"/>
    </source>
</evidence>
<feature type="transmembrane region" description="Helical" evidence="8">
    <location>
        <begin position="6"/>
        <end position="24"/>
    </location>
</feature>
<dbReference type="OrthoDB" id="66881at2759"/>
<sequence length="533" mass="60496">MTRPDYDVLIVGAGFSGIFLLYQLRKLGYRCRVFEAAPELGGTWYWNAYPGARVDSDGEFYQLSIPEAWRDWNWSERFPGREELQAYFRHLDEVLHIKKDVVFAARVVAAQFNRETAQWTVETEHGESATSRFFLVCAGLSAKRYVPDFPGLESFRGAAYHSSAWPRDGVDVKGKNVAVIGTGSTGVQIIQEWAKEAATLTVFQRTPNVALPMRQKTWTAEDQARIRSSYPQIFRDREKTPFGILSQFVPKRMREMSPAERQALLESIWQAGGFCFIAGTYCDLILDRDANRVAYDFWAQKTRQRIVDARKRDLLAPRQPFHPIAAKRASLEQDYFEQFNRPNVDIVNLRDVHITEVRPTGIATSDGLFYSVDAIAIATGFDAVTGSITNMGLRNTDGKSLAEEWKDGVHTYLGMASHGYPNMFWVYGTHGPAGLSNGPTSIEIQGRWIVEMIQKIDRSGLSYVEPTTEAEQTWKELLHRITDMTLIPTVDSWYMGANIPGKKREPLNFPGGLVLYEEHCRQALEGWESFLTV</sequence>
<protein>
    <recommendedName>
        <fullName evidence="11">FAD/NAD(P)-binding domain-containing protein</fullName>
    </recommendedName>
</protein>
<dbReference type="GO" id="GO:0004499">
    <property type="term" value="F:N,N-dimethylaniline monooxygenase activity"/>
    <property type="evidence" value="ECO:0007669"/>
    <property type="project" value="InterPro"/>
</dbReference>
<dbReference type="InterPro" id="IPR020946">
    <property type="entry name" value="Flavin_mOase-like"/>
</dbReference>
<gene>
    <name evidence="9" type="ORF">BDV28DRAFT_162908</name>
</gene>
<dbReference type="GO" id="GO:0050661">
    <property type="term" value="F:NADP binding"/>
    <property type="evidence" value="ECO:0007669"/>
    <property type="project" value="InterPro"/>
</dbReference>
<reference evidence="10" key="1">
    <citation type="submission" date="2019-04" db="EMBL/GenBank/DDBJ databases">
        <title>Friends and foes A comparative genomics studyof 23 Aspergillus species from section Flavi.</title>
        <authorList>
            <consortium name="DOE Joint Genome Institute"/>
            <person name="Kjaerbolling I."/>
            <person name="Vesth T."/>
            <person name="Frisvad J.C."/>
            <person name="Nybo J.L."/>
            <person name="Theobald S."/>
            <person name="Kildgaard S."/>
            <person name="Isbrandt T."/>
            <person name="Kuo A."/>
            <person name="Sato A."/>
            <person name="Lyhne E.K."/>
            <person name="Kogle M.E."/>
            <person name="Wiebenga A."/>
            <person name="Kun R.S."/>
            <person name="Lubbers R.J."/>
            <person name="Makela M.R."/>
            <person name="Barry K."/>
            <person name="Chovatia M."/>
            <person name="Clum A."/>
            <person name="Daum C."/>
            <person name="Haridas S."/>
            <person name="He G."/>
            <person name="LaButti K."/>
            <person name="Lipzen A."/>
            <person name="Mondo S."/>
            <person name="Riley R."/>
            <person name="Salamov A."/>
            <person name="Simmons B.A."/>
            <person name="Magnuson J.K."/>
            <person name="Henrissat B."/>
            <person name="Mortensen U.H."/>
            <person name="Larsen T.O."/>
            <person name="Devries R.P."/>
            <person name="Grigoriev I.V."/>
            <person name="Machida M."/>
            <person name="Baker S.E."/>
            <person name="Andersen M.R."/>
        </authorList>
    </citation>
    <scope>NUCLEOTIDE SEQUENCE [LARGE SCALE GENOMIC DNA]</scope>
    <source>
        <strain evidence="10">CBS 553.77</strain>
    </source>
</reference>
<comment type="similarity">
    <text evidence="2">Belongs to the FAD-binding monooxygenase family.</text>
</comment>
<evidence type="ECO:0000256" key="2">
    <source>
        <dbReference type="ARBA" id="ARBA00010139"/>
    </source>
</evidence>
<dbReference type="Pfam" id="PF00743">
    <property type="entry name" value="FMO-like"/>
    <property type="match status" value="1"/>
</dbReference>
<keyword evidence="5" id="KW-0521">NADP</keyword>
<accession>A0A5N6ZCW2</accession>
<keyword evidence="6" id="KW-0560">Oxidoreductase</keyword>
<dbReference type="AlphaFoldDB" id="A0A5N6ZCW2"/>
<evidence type="ECO:0008006" key="11">
    <source>
        <dbReference type="Google" id="ProtNLM"/>
    </source>
</evidence>
<organism evidence="9 10">
    <name type="scientific">Aspergillus coremiiformis</name>
    <dbReference type="NCBI Taxonomy" id="138285"/>
    <lineage>
        <taxon>Eukaryota</taxon>
        <taxon>Fungi</taxon>
        <taxon>Dikarya</taxon>
        <taxon>Ascomycota</taxon>
        <taxon>Pezizomycotina</taxon>
        <taxon>Eurotiomycetes</taxon>
        <taxon>Eurotiomycetidae</taxon>
        <taxon>Eurotiales</taxon>
        <taxon>Aspergillaceae</taxon>
        <taxon>Aspergillus</taxon>
        <taxon>Aspergillus subgen. Circumdati</taxon>
    </lineage>
</organism>
<evidence type="ECO:0000313" key="9">
    <source>
        <dbReference type="EMBL" id="KAE8355484.1"/>
    </source>
</evidence>
<keyword evidence="4" id="KW-0274">FAD</keyword>
<keyword evidence="3" id="KW-0285">Flavoprotein</keyword>
<dbReference type="Gene3D" id="3.50.50.60">
    <property type="entry name" value="FAD/NAD(P)-binding domain"/>
    <property type="match status" value="2"/>
</dbReference>
<dbReference type="SUPFAM" id="SSF51905">
    <property type="entry name" value="FAD/NAD(P)-binding domain"/>
    <property type="match status" value="1"/>
</dbReference>
<keyword evidence="8" id="KW-0472">Membrane</keyword>
<dbReference type="InterPro" id="IPR050775">
    <property type="entry name" value="FAD-binding_Monooxygenases"/>
</dbReference>
<evidence type="ECO:0000256" key="4">
    <source>
        <dbReference type="ARBA" id="ARBA00022827"/>
    </source>
</evidence>
<dbReference type="EMBL" id="ML739051">
    <property type="protein sequence ID" value="KAE8355484.1"/>
    <property type="molecule type" value="Genomic_DNA"/>
</dbReference>
<evidence type="ECO:0000256" key="8">
    <source>
        <dbReference type="SAM" id="Phobius"/>
    </source>
</evidence>
<evidence type="ECO:0000256" key="1">
    <source>
        <dbReference type="ARBA" id="ARBA00001974"/>
    </source>
</evidence>
<keyword evidence="8" id="KW-1133">Transmembrane helix</keyword>
<dbReference type="InterPro" id="IPR036188">
    <property type="entry name" value="FAD/NAD-bd_sf"/>
</dbReference>
<dbReference type="PANTHER" id="PTHR43098:SF3">
    <property type="entry name" value="L-ORNITHINE N(5)-MONOOXYGENASE-RELATED"/>
    <property type="match status" value="1"/>
</dbReference>
<dbReference type="Proteomes" id="UP000327118">
    <property type="component" value="Unassembled WGS sequence"/>
</dbReference>
<keyword evidence="8" id="KW-0812">Transmembrane</keyword>
<keyword evidence="7" id="KW-0503">Monooxygenase</keyword>